<dbReference type="Proteomes" id="UP000199568">
    <property type="component" value="Unassembled WGS sequence"/>
</dbReference>
<organism evidence="1 2">
    <name type="scientific">Natronincola peptidivorans</name>
    <dbReference type="NCBI Taxonomy" id="426128"/>
    <lineage>
        <taxon>Bacteria</taxon>
        <taxon>Bacillati</taxon>
        <taxon>Bacillota</taxon>
        <taxon>Clostridia</taxon>
        <taxon>Peptostreptococcales</taxon>
        <taxon>Natronincolaceae</taxon>
        <taxon>Natronincola</taxon>
    </lineage>
</organism>
<proteinExistence type="predicted"/>
<dbReference type="InterPro" id="IPR018540">
    <property type="entry name" value="Spo0E-like"/>
</dbReference>
<protein>
    <submittedName>
        <fullName evidence="1">Spo0E like sporulation regulatory protein</fullName>
    </submittedName>
</protein>
<name>A0A1I0DPH3_9FIRM</name>
<dbReference type="Pfam" id="PF09388">
    <property type="entry name" value="SpoOE-like"/>
    <property type="match status" value="1"/>
</dbReference>
<dbReference type="GO" id="GO:0043937">
    <property type="term" value="P:regulation of sporulation"/>
    <property type="evidence" value="ECO:0007669"/>
    <property type="project" value="InterPro"/>
</dbReference>
<keyword evidence="2" id="KW-1185">Reference proteome</keyword>
<dbReference type="InterPro" id="IPR037208">
    <property type="entry name" value="Spo0E-like_sf"/>
</dbReference>
<dbReference type="SUPFAM" id="SSF140500">
    <property type="entry name" value="BAS1536-like"/>
    <property type="match status" value="1"/>
</dbReference>
<reference evidence="1 2" key="1">
    <citation type="submission" date="2016-10" db="EMBL/GenBank/DDBJ databases">
        <authorList>
            <person name="de Groot N.N."/>
        </authorList>
    </citation>
    <scope>NUCLEOTIDE SEQUENCE [LARGE SCALE GENOMIC DNA]</scope>
    <source>
        <strain evidence="1 2">DSM 18979</strain>
    </source>
</reference>
<dbReference type="InterPro" id="IPR036638">
    <property type="entry name" value="HLH_DNA-bd_sf"/>
</dbReference>
<dbReference type="RefSeq" id="WP_090443330.1">
    <property type="nucleotide sequence ID" value="NZ_FOHU01000008.1"/>
</dbReference>
<accession>A0A1I0DPH3</accession>
<dbReference type="EMBL" id="FOHU01000008">
    <property type="protein sequence ID" value="SET33790.1"/>
    <property type="molecule type" value="Genomic_DNA"/>
</dbReference>
<evidence type="ECO:0000313" key="2">
    <source>
        <dbReference type="Proteomes" id="UP000199568"/>
    </source>
</evidence>
<dbReference type="OrthoDB" id="1924366at2"/>
<gene>
    <name evidence="1" type="ORF">SAMN05660297_02078</name>
</gene>
<dbReference type="GO" id="GO:0046983">
    <property type="term" value="F:protein dimerization activity"/>
    <property type="evidence" value="ECO:0007669"/>
    <property type="project" value="InterPro"/>
</dbReference>
<dbReference type="AlphaFoldDB" id="A0A1I0DPH3"/>
<dbReference type="Gene3D" id="4.10.280.10">
    <property type="entry name" value="Helix-loop-helix DNA-binding domain"/>
    <property type="match status" value="1"/>
</dbReference>
<evidence type="ECO:0000313" key="1">
    <source>
        <dbReference type="EMBL" id="SET33790.1"/>
    </source>
</evidence>
<sequence>MIHQTKDHRLPFEEIEKTRRQLHRLIQTKKGNLLDPEVITLSKHLDSLLTVAHRKKK</sequence>